<dbReference type="InterPro" id="IPR000924">
    <property type="entry name" value="Glu/Gln-tRNA-synth"/>
</dbReference>
<dbReference type="Pfam" id="PF00749">
    <property type="entry name" value="tRNA-synt_1c"/>
    <property type="match status" value="1"/>
</dbReference>
<dbReference type="CDD" id="cd00808">
    <property type="entry name" value="GluRS_core"/>
    <property type="match status" value="1"/>
</dbReference>
<dbReference type="InterPro" id="IPR020751">
    <property type="entry name" value="aa-tRNA-synth_I_codon-bd_sub2"/>
</dbReference>
<dbReference type="InterPro" id="IPR020752">
    <property type="entry name" value="Glu-tRNA-synth_I_codon-bd_sub1"/>
</dbReference>
<dbReference type="InterPro" id="IPR008925">
    <property type="entry name" value="aa_tRNA-synth_I_cd-bd_sf"/>
</dbReference>
<dbReference type="EMBL" id="JAFIRA010000034">
    <property type="protein sequence ID" value="MCJ2543683.1"/>
    <property type="molecule type" value="Genomic_DNA"/>
</dbReference>
<comment type="caution">
    <text evidence="8">Lacks conserved residue(s) required for the propagation of feature annotation.</text>
</comment>
<dbReference type="InterPro" id="IPR049940">
    <property type="entry name" value="GluQ/Sye"/>
</dbReference>
<feature type="binding site" evidence="8">
    <location>
        <position position="246"/>
    </location>
    <ligand>
        <name>ATP</name>
        <dbReference type="ChEBI" id="CHEBI:30616"/>
    </ligand>
</feature>
<dbReference type="PANTHER" id="PTHR43311">
    <property type="entry name" value="GLUTAMATE--TRNA LIGASE"/>
    <property type="match status" value="1"/>
</dbReference>
<sequence length="478" mass="53957">MTVRVRIAPSPTGNLHIGTARTAVFNWLYARRHGGTFVLRIEDTDRERSLPRYTRNILAGLAWLGLDWDEGPIYQSNRIERYREVVQQLLEQGLAYRCYVSEAELEEMRTAQKAAGKAPRYDNRHRYLTEEQRQAYEAEGRQPVIRFKIEEPLEVSWVDLIRGQITWNTQDLGGDMVIARADGYPLYNLAVVVDDLDMAITHVIRGEDHIGNTPKQILLYRALGHEPPQFAHSPLILNPEGKKLSKRDGATSVAEFQQMGFLPEALKNYLALLSWSPPDGEEIFSFEKAATLFDFDRVTRSAARFDWDKLNWINSQYIKQLSPPELVERLSPFWQAAGLELATVPDPAWLEDVARLIGDGIDRLTDAPSLSRFLLQESLSYTLPALEQLRIPGVAEAMTAMAEALQTVTSVKVTVETLKPLVDQVAKTQGLKKGLLLKSLRAALTGDLQGPDLMESFVLLQRRGWALGRLQAVQKLVA</sequence>
<keyword evidence="2 8" id="KW-0963">Cytoplasm</keyword>
<dbReference type="InterPro" id="IPR033910">
    <property type="entry name" value="GluRS_core"/>
</dbReference>
<comment type="caution">
    <text evidence="11">The sequence shown here is derived from an EMBL/GenBank/DDBJ whole genome shotgun (WGS) entry which is preliminary data.</text>
</comment>
<dbReference type="Proteomes" id="UP000830835">
    <property type="component" value="Unassembled WGS sequence"/>
</dbReference>
<keyword evidence="12" id="KW-1185">Reference proteome</keyword>
<evidence type="ECO:0000259" key="9">
    <source>
        <dbReference type="Pfam" id="PF00749"/>
    </source>
</evidence>
<keyword evidence="7 8" id="KW-0030">Aminoacyl-tRNA synthetase</keyword>
<dbReference type="PANTHER" id="PTHR43311:SF2">
    <property type="entry name" value="GLUTAMATE--TRNA LIGASE, MITOCHONDRIAL-RELATED"/>
    <property type="match status" value="1"/>
</dbReference>
<name>A0ABT0CD21_THEVL</name>
<comment type="catalytic activity">
    <reaction evidence="8">
        <text>tRNA(Glu) + L-glutamate + ATP = L-glutamyl-tRNA(Glu) + AMP + diphosphate</text>
        <dbReference type="Rhea" id="RHEA:23540"/>
        <dbReference type="Rhea" id="RHEA-COMP:9663"/>
        <dbReference type="Rhea" id="RHEA-COMP:9680"/>
        <dbReference type="ChEBI" id="CHEBI:29985"/>
        <dbReference type="ChEBI" id="CHEBI:30616"/>
        <dbReference type="ChEBI" id="CHEBI:33019"/>
        <dbReference type="ChEBI" id="CHEBI:78442"/>
        <dbReference type="ChEBI" id="CHEBI:78520"/>
        <dbReference type="ChEBI" id="CHEBI:456215"/>
        <dbReference type="EC" id="6.1.1.17"/>
    </reaction>
</comment>
<feature type="short sequence motif" description="'KMSKS' region" evidence="8">
    <location>
        <begin position="243"/>
        <end position="247"/>
    </location>
</feature>
<reference evidence="11" key="1">
    <citation type="submission" date="2021-02" db="EMBL/GenBank/DDBJ databases">
        <title>The CRISPR/cas machinery reduction and long-range gene transfer in the hot spring cyanobacterium Synechococcus.</title>
        <authorList>
            <person name="Dvorak P."/>
            <person name="Jahodarova E."/>
            <person name="Hasler P."/>
            <person name="Poulickova A."/>
        </authorList>
    </citation>
    <scope>NUCLEOTIDE SEQUENCE</scope>
    <source>
        <strain evidence="11">Rupite</strain>
    </source>
</reference>
<dbReference type="Gene3D" id="1.10.8.70">
    <property type="entry name" value="Glutamate-tRNA synthetase, class I, anticodon-binding domain 1"/>
    <property type="match status" value="1"/>
</dbReference>
<evidence type="ECO:0000256" key="2">
    <source>
        <dbReference type="ARBA" id="ARBA00022490"/>
    </source>
</evidence>
<gene>
    <name evidence="8" type="primary">gltX</name>
    <name evidence="11" type="ORF">JX360_12330</name>
</gene>
<comment type="subcellular location">
    <subcellularLocation>
        <location evidence="8">Cytoplasm</location>
    </subcellularLocation>
</comment>
<feature type="domain" description="Aminoacyl-tRNA synthetase class I anticodon-binding" evidence="10">
    <location>
        <begin position="325"/>
        <end position="463"/>
    </location>
</feature>
<dbReference type="SUPFAM" id="SSF48163">
    <property type="entry name" value="An anticodon-binding domain of class I aminoacyl-tRNA synthetases"/>
    <property type="match status" value="1"/>
</dbReference>
<dbReference type="HAMAP" id="MF_00022">
    <property type="entry name" value="Glu_tRNA_synth_type1"/>
    <property type="match status" value="1"/>
</dbReference>
<evidence type="ECO:0000313" key="11">
    <source>
        <dbReference type="EMBL" id="MCJ2543683.1"/>
    </source>
</evidence>
<keyword evidence="6 8" id="KW-0648">Protein biosynthesis</keyword>
<dbReference type="PROSITE" id="PS00178">
    <property type="entry name" value="AA_TRNA_LIGASE_I"/>
    <property type="match status" value="1"/>
</dbReference>
<keyword evidence="4 8" id="KW-0547">Nucleotide-binding</keyword>
<evidence type="ECO:0000256" key="6">
    <source>
        <dbReference type="ARBA" id="ARBA00022917"/>
    </source>
</evidence>
<comment type="similarity">
    <text evidence="1 8">Belongs to the class-I aminoacyl-tRNA synthetase family. Glutamate--tRNA ligase type 1 subfamily.</text>
</comment>
<dbReference type="Gene3D" id="3.40.50.620">
    <property type="entry name" value="HUPs"/>
    <property type="match status" value="1"/>
</dbReference>
<dbReference type="NCBIfam" id="NF004315">
    <property type="entry name" value="PRK05710.1-4"/>
    <property type="match status" value="1"/>
</dbReference>
<proteinExistence type="inferred from homology"/>
<evidence type="ECO:0000256" key="1">
    <source>
        <dbReference type="ARBA" id="ARBA00007894"/>
    </source>
</evidence>
<dbReference type="PRINTS" id="PR00987">
    <property type="entry name" value="TRNASYNTHGLU"/>
</dbReference>
<evidence type="ECO:0000256" key="3">
    <source>
        <dbReference type="ARBA" id="ARBA00022598"/>
    </source>
</evidence>
<dbReference type="NCBIfam" id="TIGR00464">
    <property type="entry name" value="gltX_bact"/>
    <property type="match status" value="1"/>
</dbReference>
<dbReference type="InterPro" id="IPR001412">
    <property type="entry name" value="aa-tRNA-synth_I_CS"/>
</dbReference>
<dbReference type="SUPFAM" id="SSF52374">
    <property type="entry name" value="Nucleotidylyl transferase"/>
    <property type="match status" value="1"/>
</dbReference>
<dbReference type="Pfam" id="PF19269">
    <property type="entry name" value="Anticodon_2"/>
    <property type="match status" value="1"/>
</dbReference>
<dbReference type="InterPro" id="IPR014729">
    <property type="entry name" value="Rossmann-like_a/b/a_fold"/>
</dbReference>
<evidence type="ECO:0000313" key="12">
    <source>
        <dbReference type="Proteomes" id="UP000830835"/>
    </source>
</evidence>
<evidence type="ECO:0000256" key="8">
    <source>
        <dbReference type="HAMAP-Rule" id="MF_00022"/>
    </source>
</evidence>
<organism evidence="11 12">
    <name type="scientific">Thermostichus vulcanus str. 'Rupite'</name>
    <dbReference type="NCBI Taxonomy" id="2813851"/>
    <lineage>
        <taxon>Bacteria</taxon>
        <taxon>Bacillati</taxon>
        <taxon>Cyanobacteriota</taxon>
        <taxon>Cyanophyceae</taxon>
        <taxon>Thermostichales</taxon>
        <taxon>Thermostichaceae</taxon>
        <taxon>Thermostichus</taxon>
    </lineage>
</organism>
<accession>A0ABT0CD21</accession>
<evidence type="ECO:0000256" key="5">
    <source>
        <dbReference type="ARBA" id="ARBA00022840"/>
    </source>
</evidence>
<feature type="domain" description="Glutamyl/glutaminyl-tRNA synthetase class Ib catalytic" evidence="9">
    <location>
        <begin position="3"/>
        <end position="312"/>
    </location>
</feature>
<dbReference type="GO" id="GO:0004818">
    <property type="term" value="F:glutamate-tRNA ligase activity"/>
    <property type="evidence" value="ECO:0007669"/>
    <property type="project" value="UniProtKB-EC"/>
</dbReference>
<dbReference type="InterPro" id="IPR045462">
    <property type="entry name" value="aa-tRNA-synth_I_cd-bd"/>
</dbReference>
<evidence type="ECO:0000259" key="10">
    <source>
        <dbReference type="Pfam" id="PF19269"/>
    </source>
</evidence>
<evidence type="ECO:0000256" key="4">
    <source>
        <dbReference type="ARBA" id="ARBA00022741"/>
    </source>
</evidence>
<dbReference type="RefSeq" id="WP_244351380.1">
    <property type="nucleotide sequence ID" value="NZ_JAFIRA010000034.1"/>
</dbReference>
<dbReference type="EC" id="6.1.1.17" evidence="8"/>
<dbReference type="InterPro" id="IPR004527">
    <property type="entry name" value="Glu-tRNA-ligase_bac/mito"/>
</dbReference>
<protein>
    <recommendedName>
        <fullName evidence="8">Glutamate--tRNA ligase</fullName>
        <ecNumber evidence="8">6.1.1.17</ecNumber>
    </recommendedName>
    <alternativeName>
        <fullName evidence="8">Glutamyl-tRNA synthetase</fullName>
        <shortName evidence="8">GluRS</shortName>
    </alternativeName>
</protein>
<comment type="function">
    <text evidence="8">Catalyzes the attachment of glutamate to tRNA(Glu) in a two-step reaction: glutamate is first activated by ATP to form Glu-AMP and then transferred to the acceptor end of tRNA(Glu).</text>
</comment>
<dbReference type="InterPro" id="IPR020058">
    <property type="entry name" value="Glu/Gln-tRNA-synth_Ib_cat-dom"/>
</dbReference>
<dbReference type="Gene3D" id="1.10.10.350">
    <property type="match status" value="1"/>
</dbReference>
<keyword evidence="5 8" id="KW-0067">ATP-binding</keyword>
<feature type="short sequence motif" description="'HIGH' region" evidence="8">
    <location>
        <begin position="9"/>
        <end position="19"/>
    </location>
</feature>
<evidence type="ECO:0000256" key="7">
    <source>
        <dbReference type="ARBA" id="ARBA00023146"/>
    </source>
</evidence>
<comment type="subunit">
    <text evidence="8">Monomer.</text>
</comment>
<keyword evidence="3 8" id="KW-0436">Ligase</keyword>